<evidence type="ECO:0008006" key="4">
    <source>
        <dbReference type="Google" id="ProtNLM"/>
    </source>
</evidence>
<feature type="compositionally biased region" description="Polar residues" evidence="1">
    <location>
        <begin position="144"/>
        <end position="160"/>
    </location>
</feature>
<evidence type="ECO:0000313" key="2">
    <source>
        <dbReference type="EMBL" id="KAL3656978.1"/>
    </source>
</evidence>
<feature type="region of interest" description="Disordered" evidence="1">
    <location>
        <begin position="139"/>
        <end position="160"/>
    </location>
</feature>
<feature type="compositionally biased region" description="Acidic residues" evidence="1">
    <location>
        <begin position="67"/>
        <end position="83"/>
    </location>
</feature>
<evidence type="ECO:0000313" key="3">
    <source>
        <dbReference type="Proteomes" id="UP001632037"/>
    </source>
</evidence>
<dbReference type="EMBL" id="JBIMZQ010000071">
    <property type="protein sequence ID" value="KAL3656978.1"/>
    <property type="molecule type" value="Genomic_DNA"/>
</dbReference>
<accession>A0ABD3ERC1</accession>
<dbReference type="Proteomes" id="UP001632037">
    <property type="component" value="Unassembled WGS sequence"/>
</dbReference>
<name>A0ABD3ERC1_9STRA</name>
<dbReference type="AlphaFoldDB" id="A0ABD3ERC1"/>
<proteinExistence type="predicted"/>
<sequence>MRYRRSLRQGKRACREYPDLRHGAVGTVADVNSDDNWATAGTDVAGKGGVSADVGGGVGGTNPWLDGDADVDTDTNVDTDSGDDIAGGAGADGTGNGDGGVDTGVSSNVATTGGVSTSVGAGKNTGVSAVAVTPFPSTGGGASVTASVTDSNGKTQTVSKTSDGQFVSANVDSKSGTASTGATTWCRSLDAIPFYRPGRVRNCDCSRLKRSHAVDFEDERRSNYDNRRGSDHPSAVGSRGRCKGHQYDGVDPLKGPECYAELSSRSVSTLNVIVVFA</sequence>
<feature type="compositionally biased region" description="Basic and acidic residues" evidence="1">
    <location>
        <begin position="218"/>
        <end position="231"/>
    </location>
</feature>
<gene>
    <name evidence="2" type="ORF">V7S43_018181</name>
</gene>
<feature type="compositionally biased region" description="Gly residues" evidence="1">
    <location>
        <begin position="85"/>
        <end position="102"/>
    </location>
</feature>
<protein>
    <recommendedName>
        <fullName evidence="4">Big-1 domain-containing protein</fullName>
    </recommendedName>
</protein>
<feature type="region of interest" description="Disordered" evidence="1">
    <location>
        <begin position="218"/>
        <end position="243"/>
    </location>
</feature>
<reference evidence="2 3" key="1">
    <citation type="submission" date="2024-09" db="EMBL/GenBank/DDBJ databases">
        <title>Genome sequencing and assembly of Phytophthora oleae, isolate VK10A, causative agent of rot of olive drupes.</title>
        <authorList>
            <person name="Conti Taguali S."/>
            <person name="Riolo M."/>
            <person name="La Spada F."/>
            <person name="Cacciola S.O."/>
            <person name="Dionisio G."/>
        </authorList>
    </citation>
    <scope>NUCLEOTIDE SEQUENCE [LARGE SCALE GENOMIC DNA]</scope>
    <source>
        <strain evidence="2 3">VK10A</strain>
    </source>
</reference>
<keyword evidence="3" id="KW-1185">Reference proteome</keyword>
<feature type="region of interest" description="Disordered" evidence="1">
    <location>
        <begin position="61"/>
        <end position="108"/>
    </location>
</feature>
<evidence type="ECO:0000256" key="1">
    <source>
        <dbReference type="SAM" id="MobiDB-lite"/>
    </source>
</evidence>
<organism evidence="2 3">
    <name type="scientific">Phytophthora oleae</name>
    <dbReference type="NCBI Taxonomy" id="2107226"/>
    <lineage>
        <taxon>Eukaryota</taxon>
        <taxon>Sar</taxon>
        <taxon>Stramenopiles</taxon>
        <taxon>Oomycota</taxon>
        <taxon>Peronosporomycetes</taxon>
        <taxon>Peronosporales</taxon>
        <taxon>Peronosporaceae</taxon>
        <taxon>Phytophthora</taxon>
    </lineage>
</organism>
<comment type="caution">
    <text evidence="2">The sequence shown here is derived from an EMBL/GenBank/DDBJ whole genome shotgun (WGS) entry which is preliminary data.</text>
</comment>